<dbReference type="Proteomes" id="UP000186607">
    <property type="component" value="Unassembled WGS sequence"/>
</dbReference>
<dbReference type="InterPro" id="IPR002035">
    <property type="entry name" value="VWF_A"/>
</dbReference>
<dbReference type="AlphaFoldDB" id="A0A1U7P3C6"/>
<dbReference type="InterPro" id="IPR051266">
    <property type="entry name" value="CLCR"/>
</dbReference>
<protein>
    <recommendedName>
        <fullName evidence="1">VWFA domain-containing protein</fullName>
    </recommendedName>
</protein>
<dbReference type="PANTHER" id="PTHR10579">
    <property type="entry name" value="CALCIUM-ACTIVATED CHLORIDE CHANNEL REGULATOR"/>
    <property type="match status" value="1"/>
</dbReference>
<dbReference type="RefSeq" id="WP_075830572.1">
    <property type="nucleotide sequence ID" value="NZ_MSTI01000024.1"/>
</dbReference>
<keyword evidence="3" id="KW-1185">Reference proteome</keyword>
<dbReference type="InterPro" id="IPR036465">
    <property type="entry name" value="vWFA_dom_sf"/>
</dbReference>
<evidence type="ECO:0000259" key="1">
    <source>
        <dbReference type="PROSITE" id="PS50234"/>
    </source>
</evidence>
<dbReference type="PANTHER" id="PTHR10579:SF43">
    <property type="entry name" value="ZINC FINGER (C3HC4-TYPE RING FINGER) FAMILY PROTEIN"/>
    <property type="match status" value="1"/>
</dbReference>
<sequence>MTDLTPQLPQIELLPLKAGLPAGQAIELTVLARITPALIPQQTGPRPPLNLALVIDRSGSMSGRPLAMARKAAQIGIHKLEAQDRISVVTFDDEVEVLIPSQPVHDKDALCRLIEGITEGGSTALHAGWLDGAGQVAQHLDPQALNRVLLLSDGHANSGKIHVHQIVPDVKGLTSRGVSTSTMGLGGGYDEDLLRGMAVAGDGNFEHIEDADDLPRFFDAEFGGLARTTGHTVSLGIEPNPALGSLRQEVLNDLQRNPLGRLQLPNLIAERPTEVVLTLQVPAQSLQTDLGVTRVRLAWTGRDGVRRTMRAQLNLPVMGEQEYAQLPEHAEVREALELQRNARVKRDAVGRLDAGDVQGARMLLQNRQRHFEAVAMDAPSPRYTQELDQLAELEQGVELDRNIARKRAASQSYNVSRSKR</sequence>
<accession>A0A1U7P3C6</accession>
<evidence type="ECO:0000313" key="3">
    <source>
        <dbReference type="Proteomes" id="UP000186607"/>
    </source>
</evidence>
<evidence type="ECO:0000313" key="2">
    <source>
        <dbReference type="EMBL" id="OLV19664.1"/>
    </source>
</evidence>
<name>A0A1U7P3C6_9DEIO</name>
<reference evidence="2 3" key="1">
    <citation type="submission" date="2017-01" db="EMBL/GenBank/DDBJ databases">
        <title>Genome Analysis of Deinococcus marmoris KOPRI26562.</title>
        <authorList>
            <person name="Kim J.H."/>
            <person name="Oh H.-M."/>
        </authorList>
    </citation>
    <scope>NUCLEOTIDE SEQUENCE [LARGE SCALE GENOMIC DNA]</scope>
    <source>
        <strain evidence="2 3">KOPRI26562</strain>
    </source>
</reference>
<feature type="domain" description="VWFA" evidence="1">
    <location>
        <begin position="50"/>
        <end position="221"/>
    </location>
</feature>
<dbReference type="EMBL" id="MSTI01000024">
    <property type="protein sequence ID" value="OLV19664.1"/>
    <property type="molecule type" value="Genomic_DNA"/>
</dbReference>
<organism evidence="2 3">
    <name type="scientific">Deinococcus marmoris</name>
    <dbReference type="NCBI Taxonomy" id="249408"/>
    <lineage>
        <taxon>Bacteria</taxon>
        <taxon>Thermotogati</taxon>
        <taxon>Deinococcota</taxon>
        <taxon>Deinococci</taxon>
        <taxon>Deinococcales</taxon>
        <taxon>Deinococcaceae</taxon>
        <taxon>Deinococcus</taxon>
    </lineage>
</organism>
<comment type="caution">
    <text evidence="2">The sequence shown here is derived from an EMBL/GenBank/DDBJ whole genome shotgun (WGS) entry which is preliminary data.</text>
</comment>
<gene>
    <name evidence="2" type="ORF">BOO71_0002002</name>
</gene>
<dbReference type="OrthoDB" id="9781333at2"/>
<dbReference type="SMART" id="SM00327">
    <property type="entry name" value="VWA"/>
    <property type="match status" value="1"/>
</dbReference>
<proteinExistence type="predicted"/>
<dbReference type="SUPFAM" id="SSF53300">
    <property type="entry name" value="vWA-like"/>
    <property type="match status" value="1"/>
</dbReference>
<dbReference type="Gene3D" id="3.40.50.410">
    <property type="entry name" value="von Willebrand factor, type A domain"/>
    <property type="match status" value="1"/>
</dbReference>
<dbReference type="PROSITE" id="PS50234">
    <property type="entry name" value="VWFA"/>
    <property type="match status" value="1"/>
</dbReference>
<dbReference type="STRING" id="249408.BOO71_0002002"/>
<dbReference type="Pfam" id="PF00092">
    <property type="entry name" value="VWA"/>
    <property type="match status" value="1"/>
</dbReference>